<reference evidence="2 3" key="1">
    <citation type="submission" date="2020-04" db="EMBL/GenBank/DDBJ databases">
        <authorList>
            <person name="Klaysubun C."/>
            <person name="Duangmal K."/>
            <person name="Lipun K."/>
        </authorList>
    </citation>
    <scope>NUCLEOTIDE SEQUENCE [LARGE SCALE GENOMIC DNA]</scope>
    <source>
        <strain evidence="2 3">JCM 11839</strain>
    </source>
</reference>
<name>A0ABX1RR26_9PSEU</name>
<dbReference type="Gene3D" id="1.20.210.10">
    <property type="entry name" value="Cytochrome c oxidase-like, subunit I domain"/>
    <property type="match status" value="1"/>
</dbReference>
<dbReference type="SUPFAM" id="SSF81442">
    <property type="entry name" value="Cytochrome c oxidase subunit I-like"/>
    <property type="match status" value="1"/>
</dbReference>
<evidence type="ECO:0000256" key="1">
    <source>
        <dbReference type="SAM" id="Phobius"/>
    </source>
</evidence>
<organism evidence="2 3">
    <name type="scientific">Pseudonocardia xinjiangensis</name>
    <dbReference type="NCBI Taxonomy" id="75289"/>
    <lineage>
        <taxon>Bacteria</taxon>
        <taxon>Bacillati</taxon>
        <taxon>Actinomycetota</taxon>
        <taxon>Actinomycetes</taxon>
        <taxon>Pseudonocardiales</taxon>
        <taxon>Pseudonocardiaceae</taxon>
        <taxon>Pseudonocardia</taxon>
    </lineage>
</organism>
<protein>
    <submittedName>
        <fullName evidence="2">Uncharacterized protein</fullName>
    </submittedName>
</protein>
<keyword evidence="1" id="KW-0472">Membrane</keyword>
<dbReference type="InterPro" id="IPR000883">
    <property type="entry name" value="Cyt_C_Oxase_1"/>
</dbReference>
<keyword evidence="3" id="KW-1185">Reference proteome</keyword>
<sequence>MGPDLWIIGLVVGGQGSIMGAVNFVTTIVCMRAPGMTMFRN</sequence>
<dbReference type="EMBL" id="JAAXKY010000160">
    <property type="protein sequence ID" value="NMH81641.1"/>
    <property type="molecule type" value="Genomic_DNA"/>
</dbReference>
<accession>A0ABX1RR26</accession>
<dbReference type="Pfam" id="PF00115">
    <property type="entry name" value="COX1"/>
    <property type="match status" value="1"/>
</dbReference>
<dbReference type="InterPro" id="IPR036927">
    <property type="entry name" value="Cyt_c_oxase-like_su1_sf"/>
</dbReference>
<dbReference type="Proteomes" id="UP001296706">
    <property type="component" value="Unassembled WGS sequence"/>
</dbReference>
<evidence type="ECO:0000313" key="2">
    <source>
        <dbReference type="EMBL" id="NMH81641.1"/>
    </source>
</evidence>
<feature type="transmembrane region" description="Helical" evidence="1">
    <location>
        <begin position="6"/>
        <end position="31"/>
    </location>
</feature>
<proteinExistence type="predicted"/>
<keyword evidence="1" id="KW-0812">Transmembrane</keyword>
<keyword evidence="1" id="KW-1133">Transmembrane helix</keyword>
<evidence type="ECO:0000313" key="3">
    <source>
        <dbReference type="Proteomes" id="UP001296706"/>
    </source>
</evidence>
<gene>
    <name evidence="2" type="ORF">HF577_31710</name>
</gene>
<comment type="caution">
    <text evidence="2">The sequence shown here is derived from an EMBL/GenBank/DDBJ whole genome shotgun (WGS) entry which is preliminary data.</text>
</comment>